<dbReference type="InterPro" id="IPR035979">
    <property type="entry name" value="RBD_domain_sf"/>
</dbReference>
<gene>
    <name evidence="6" type="ORF">FNF27_00084</name>
</gene>
<keyword evidence="1" id="KW-0677">Repeat</keyword>
<dbReference type="OrthoDB" id="442677at2759"/>
<organism evidence="6 7">
    <name type="scientific">Cafeteria roenbergensis</name>
    <name type="common">Marine flagellate</name>
    <dbReference type="NCBI Taxonomy" id="33653"/>
    <lineage>
        <taxon>Eukaryota</taxon>
        <taxon>Sar</taxon>
        <taxon>Stramenopiles</taxon>
        <taxon>Bigyra</taxon>
        <taxon>Opalozoa</taxon>
        <taxon>Bicosoecida</taxon>
        <taxon>Cafeteriaceae</taxon>
        <taxon>Cafeteria</taxon>
    </lineage>
</organism>
<dbReference type="EMBL" id="VLTO01000001">
    <property type="protein sequence ID" value="KAA0178230.1"/>
    <property type="molecule type" value="Genomic_DNA"/>
</dbReference>
<keyword evidence="2 3" id="KW-0694">RNA-binding</keyword>
<protein>
    <recommendedName>
        <fullName evidence="5">RRM domain-containing protein</fullName>
    </recommendedName>
</protein>
<dbReference type="SUPFAM" id="SSF54928">
    <property type="entry name" value="RNA-binding domain, RBD"/>
    <property type="match status" value="1"/>
</dbReference>
<evidence type="ECO:0000313" key="6">
    <source>
        <dbReference type="EMBL" id="KAA0178230.1"/>
    </source>
</evidence>
<feature type="compositionally biased region" description="Low complexity" evidence="4">
    <location>
        <begin position="189"/>
        <end position="214"/>
    </location>
</feature>
<feature type="region of interest" description="Disordered" evidence="4">
    <location>
        <begin position="138"/>
        <end position="222"/>
    </location>
</feature>
<feature type="compositionally biased region" description="Gly residues" evidence="4">
    <location>
        <begin position="417"/>
        <end position="427"/>
    </location>
</feature>
<evidence type="ECO:0000256" key="2">
    <source>
        <dbReference type="ARBA" id="ARBA00022884"/>
    </source>
</evidence>
<dbReference type="PROSITE" id="PS50102">
    <property type="entry name" value="RRM"/>
    <property type="match status" value="1"/>
</dbReference>
<feature type="region of interest" description="Disordered" evidence="4">
    <location>
        <begin position="23"/>
        <end position="70"/>
    </location>
</feature>
<feature type="domain" description="RRM" evidence="5">
    <location>
        <begin position="317"/>
        <end position="401"/>
    </location>
</feature>
<dbReference type="Proteomes" id="UP000322899">
    <property type="component" value="Unassembled WGS sequence"/>
</dbReference>
<dbReference type="Gene3D" id="3.30.70.330">
    <property type="match status" value="1"/>
</dbReference>
<accession>A0A5A8EQE5</accession>
<evidence type="ECO:0000256" key="3">
    <source>
        <dbReference type="PROSITE-ProRule" id="PRU00176"/>
    </source>
</evidence>
<dbReference type="GO" id="GO:0003723">
    <property type="term" value="F:RNA binding"/>
    <property type="evidence" value="ECO:0007669"/>
    <property type="project" value="UniProtKB-UniRule"/>
</dbReference>
<dbReference type="Pfam" id="PF00076">
    <property type="entry name" value="RRM_1"/>
    <property type="match status" value="1"/>
</dbReference>
<name>A0A5A8EQE5_CAFRO</name>
<evidence type="ECO:0000259" key="5">
    <source>
        <dbReference type="PROSITE" id="PS50102"/>
    </source>
</evidence>
<feature type="compositionally biased region" description="Low complexity" evidence="4">
    <location>
        <begin position="23"/>
        <end position="36"/>
    </location>
</feature>
<evidence type="ECO:0000256" key="4">
    <source>
        <dbReference type="SAM" id="MobiDB-lite"/>
    </source>
</evidence>
<sequence length="488" mass="50671">MATLADAFAAPSGESLVHVAATTVPDAPTAEEAAAARGKKRPREEGAAAGAGPKVGRRRKHLHGADLESDERQKRTLFLGNVPLHMTTKILTRVVVSALLGLSIDDDAVKVRVEAQRVLAEKKQAEYAAREAAKKEAEAKRAAKRARKADGQEEAEADDQDPEAGGSGSSSSDSDSEDEAAEEAKEQAAAEAVAAAAAADDSSSSSAAAAAAAAPRDDPETLKLRREAAPRIESIRFRSVPLTNVAAAKEGGHRTQRRAAFIQGRFAGGESMNAYVVFKAEDDAVAARKVLHNAVVLGHHLRADIASGTDAAADNKRTVFVGQLPYDATEESVRALFASNLGGGDDVIDSVRVPRDRVTNQGKGIAYVRFVDSVPVAEALALANKGLELSGRKLQVAPCKRRTVTTEAGVRSAAAARGGGRGGGRAGADGSESGAARRMRAAGKAPGQEGEAGEEDEGRGGGGRRLRGEVPDYMGRARRRGRGACDAA</sequence>
<dbReference type="SMART" id="SM00360">
    <property type="entry name" value="RRM"/>
    <property type="match status" value="1"/>
</dbReference>
<evidence type="ECO:0000313" key="7">
    <source>
        <dbReference type="Proteomes" id="UP000322899"/>
    </source>
</evidence>
<feature type="compositionally biased region" description="Acidic residues" evidence="4">
    <location>
        <begin position="152"/>
        <end position="162"/>
    </location>
</feature>
<dbReference type="AlphaFoldDB" id="A0A5A8EQE5"/>
<dbReference type="InterPro" id="IPR012677">
    <property type="entry name" value="Nucleotide-bd_a/b_plait_sf"/>
</dbReference>
<dbReference type="InterPro" id="IPR000504">
    <property type="entry name" value="RRM_dom"/>
</dbReference>
<comment type="caution">
    <text evidence="6">The sequence shown here is derived from an EMBL/GenBank/DDBJ whole genome shotgun (WGS) entry which is preliminary data.</text>
</comment>
<evidence type="ECO:0000256" key="1">
    <source>
        <dbReference type="ARBA" id="ARBA00022737"/>
    </source>
</evidence>
<reference evidence="6 7" key="1">
    <citation type="submission" date="2019-07" db="EMBL/GenBank/DDBJ databases">
        <title>Genomes of Cafeteria roenbergensis.</title>
        <authorList>
            <person name="Fischer M.G."/>
            <person name="Hackl T."/>
            <person name="Roman M."/>
        </authorList>
    </citation>
    <scope>NUCLEOTIDE SEQUENCE [LARGE SCALE GENOMIC DNA]</scope>
    <source>
        <strain evidence="6 7">E4-10P</strain>
    </source>
</reference>
<dbReference type="PANTHER" id="PTHR23236">
    <property type="entry name" value="EUKARYOTIC TRANSLATION INITIATION FACTOR 4B/4H"/>
    <property type="match status" value="1"/>
</dbReference>
<feature type="compositionally biased region" description="Low complexity" evidence="4">
    <location>
        <begin position="428"/>
        <end position="449"/>
    </location>
</feature>
<feature type="region of interest" description="Disordered" evidence="4">
    <location>
        <begin position="408"/>
        <end position="488"/>
    </location>
</feature>
<proteinExistence type="predicted"/>
<dbReference type="PANTHER" id="PTHR23236:SF119">
    <property type="entry name" value="NUCLEAR RNA-BINDING PROTEIN SART-3"/>
    <property type="match status" value="1"/>
</dbReference>